<evidence type="ECO:0000313" key="4">
    <source>
        <dbReference type="Proteomes" id="UP000222163"/>
    </source>
</evidence>
<dbReference type="EMBL" id="JAUYVU010000003">
    <property type="protein sequence ID" value="MDP2540973.1"/>
    <property type="molecule type" value="Genomic_DNA"/>
</dbReference>
<sequence length="210" mass="23386">MKKIVYSLVICFTAFQMISCKSEAKKETETTKEEVKVEKKAAFVLQDADNLINWTAYKTTEKVPVNGQFQKVNITAGGEADTAKDAINNAEFSIPVSSIFTKDTSRDFKIKKFFFGVMDNTELLSGKLVLENDSIGYANLTMNGVTKKLPFKYTLNGKEFSLNTTMKITDWQAENALDSLNTACKDLHKGADGVSKTWDEVALNITSVFK</sequence>
<accession>A0A2G1BR03</accession>
<dbReference type="InterPro" id="IPR036761">
    <property type="entry name" value="TTHA0802/YceI-like_sf"/>
</dbReference>
<evidence type="ECO:0000313" key="2">
    <source>
        <dbReference type="EMBL" id="MDP2540973.1"/>
    </source>
</evidence>
<protein>
    <submittedName>
        <fullName evidence="2">YceI family protein</fullName>
    </submittedName>
</protein>
<name>A0A2G1BR03_9FLAO</name>
<dbReference type="Pfam" id="PF04264">
    <property type="entry name" value="YceI"/>
    <property type="match status" value="1"/>
</dbReference>
<reference evidence="3 4" key="1">
    <citation type="journal article" date="2016" name="Nat. Commun.">
        <title>Microbial interactions lead to rapid micro-scale successions on model marine particles.</title>
        <authorList>
            <person name="Datta M.S."/>
            <person name="Sliwerska E."/>
            <person name="Gore J."/>
            <person name="Polz M.F."/>
            <person name="Cordero O.X."/>
        </authorList>
    </citation>
    <scope>NUCLEOTIDE SEQUENCE [LARGE SCALE GENOMIC DNA]</scope>
    <source>
        <strain evidence="3 4">4G03</strain>
    </source>
</reference>
<reference evidence="3" key="2">
    <citation type="submission" date="2017-10" db="EMBL/GenBank/DDBJ databases">
        <authorList>
            <person name="Enke T.N."/>
            <person name="Cordero O.X."/>
        </authorList>
    </citation>
    <scope>NUCLEOTIDE SEQUENCE</scope>
    <source>
        <strain evidence="3">4G03</strain>
    </source>
</reference>
<dbReference type="Proteomes" id="UP001242342">
    <property type="component" value="Unassembled WGS sequence"/>
</dbReference>
<accession>A0A497YYH7</accession>
<feature type="domain" description="Lipid/polyisoprenoid-binding YceI-like" evidence="1">
    <location>
        <begin position="52"/>
        <end position="206"/>
    </location>
</feature>
<keyword evidence="5" id="KW-1185">Reference proteome</keyword>
<proteinExistence type="predicted"/>
<dbReference type="RefSeq" id="WP_099216319.1">
    <property type="nucleotide sequence ID" value="NZ_JAUYVU010000003.1"/>
</dbReference>
<dbReference type="EMBL" id="PDUU01000016">
    <property type="protein sequence ID" value="PHN96418.1"/>
    <property type="molecule type" value="Genomic_DNA"/>
</dbReference>
<organism evidence="3 4">
    <name type="scientific">Tenacibaculum discolor</name>
    <dbReference type="NCBI Taxonomy" id="361581"/>
    <lineage>
        <taxon>Bacteria</taxon>
        <taxon>Pseudomonadati</taxon>
        <taxon>Bacteroidota</taxon>
        <taxon>Flavobacteriia</taxon>
        <taxon>Flavobacteriales</taxon>
        <taxon>Flavobacteriaceae</taxon>
        <taxon>Tenacibaculum</taxon>
    </lineage>
</organism>
<evidence type="ECO:0000259" key="1">
    <source>
        <dbReference type="Pfam" id="PF04264"/>
    </source>
</evidence>
<dbReference type="Gene3D" id="2.40.128.110">
    <property type="entry name" value="Lipid/polyisoprenoid-binding, YceI-like"/>
    <property type="match status" value="1"/>
</dbReference>
<dbReference type="AlphaFoldDB" id="A0A2G1BR03"/>
<dbReference type="Proteomes" id="UP000222163">
    <property type="component" value="Unassembled WGS sequence"/>
</dbReference>
<evidence type="ECO:0000313" key="5">
    <source>
        <dbReference type="Proteomes" id="UP001242342"/>
    </source>
</evidence>
<dbReference type="InterPro" id="IPR007372">
    <property type="entry name" value="Lipid/polyisoprenoid-bd_YceI"/>
</dbReference>
<reference evidence="2 5" key="3">
    <citation type="submission" date="2023-07" db="EMBL/GenBank/DDBJ databases">
        <title>Genome content predicts the carbon catabolic preferences of heterotrophic bacteria.</title>
        <authorList>
            <person name="Gralka M."/>
        </authorList>
    </citation>
    <scope>NUCLEOTIDE SEQUENCE [LARGE SCALE GENOMIC DNA]</scope>
    <source>
        <strain evidence="2 5">4G03</strain>
    </source>
</reference>
<dbReference type="SUPFAM" id="SSF101874">
    <property type="entry name" value="YceI-like"/>
    <property type="match status" value="1"/>
</dbReference>
<comment type="caution">
    <text evidence="3">The sequence shown here is derived from an EMBL/GenBank/DDBJ whole genome shotgun (WGS) entry which is preliminary data.</text>
</comment>
<gene>
    <name evidence="3" type="ORF">CSC81_13735</name>
    <name evidence="2" type="ORF">Q8W23_05720</name>
</gene>
<evidence type="ECO:0000313" key="3">
    <source>
        <dbReference type="EMBL" id="PHN96418.1"/>
    </source>
</evidence>